<dbReference type="EMBL" id="JAZHBM010000001">
    <property type="protein sequence ID" value="MEF3081879.1"/>
    <property type="molecule type" value="Genomic_DNA"/>
</dbReference>
<feature type="transmembrane region" description="Helical" evidence="1">
    <location>
        <begin position="80"/>
        <end position="99"/>
    </location>
</feature>
<evidence type="ECO:0000256" key="1">
    <source>
        <dbReference type="SAM" id="Phobius"/>
    </source>
</evidence>
<evidence type="ECO:0000313" key="3">
    <source>
        <dbReference type="Proteomes" id="UP001358324"/>
    </source>
</evidence>
<sequence>MTTQQKVGAGAGAILLAILTLVLSSQSLPFFQWVWAELKVLGALPLFAPTLMASIVGGFAPAWLPHFLPPHWPAHRTMRVTRLLGFGIASLMVICRYPSAIGIQYGLFAGTGAYVVWTIASGLFYRMRPNAQPESLKSDDSGG</sequence>
<keyword evidence="1" id="KW-0472">Membrane</keyword>
<feature type="transmembrane region" description="Helical" evidence="1">
    <location>
        <begin position="40"/>
        <end position="68"/>
    </location>
</feature>
<dbReference type="RefSeq" id="WP_332077593.1">
    <property type="nucleotide sequence ID" value="NZ_JAZHBM010000001.1"/>
</dbReference>
<gene>
    <name evidence="2" type="ORF">V3391_06585</name>
</gene>
<feature type="transmembrane region" description="Helical" evidence="1">
    <location>
        <begin position="105"/>
        <end position="125"/>
    </location>
</feature>
<dbReference type="Proteomes" id="UP001358324">
    <property type="component" value="Unassembled WGS sequence"/>
</dbReference>
<name>A0ABU7WFE7_9GAMM</name>
<comment type="caution">
    <text evidence="2">The sequence shown here is derived from an EMBL/GenBank/DDBJ whole genome shotgun (WGS) entry which is preliminary data.</text>
</comment>
<evidence type="ECO:0000313" key="2">
    <source>
        <dbReference type="EMBL" id="MEF3081879.1"/>
    </source>
</evidence>
<accession>A0ABU7WFE7</accession>
<keyword evidence="1" id="KW-0812">Transmembrane</keyword>
<keyword evidence="1" id="KW-1133">Transmembrane helix</keyword>
<organism evidence="2 3">
    <name type="scientific">Luteimonas flava</name>
    <dbReference type="NCBI Taxonomy" id="3115822"/>
    <lineage>
        <taxon>Bacteria</taxon>
        <taxon>Pseudomonadati</taxon>
        <taxon>Pseudomonadota</taxon>
        <taxon>Gammaproteobacteria</taxon>
        <taxon>Lysobacterales</taxon>
        <taxon>Lysobacteraceae</taxon>
        <taxon>Luteimonas</taxon>
    </lineage>
</organism>
<protein>
    <submittedName>
        <fullName evidence="2">Uncharacterized protein</fullName>
    </submittedName>
</protein>
<proteinExistence type="predicted"/>
<keyword evidence="3" id="KW-1185">Reference proteome</keyword>
<reference evidence="2 3" key="1">
    <citation type="submission" date="2024-01" db="EMBL/GenBank/DDBJ databases">
        <title>Novel species of the genus Luteimonas isolated from rivers.</title>
        <authorList>
            <person name="Lu H."/>
        </authorList>
    </citation>
    <scope>NUCLEOTIDE SEQUENCE [LARGE SCALE GENOMIC DNA]</scope>
    <source>
        <strain evidence="2 3">SMYT11W</strain>
    </source>
</reference>